<organism evidence="2 3">
    <name type="scientific">Mucilaginibacter oryzae</name>
    <dbReference type="NCBI Taxonomy" id="468058"/>
    <lineage>
        <taxon>Bacteria</taxon>
        <taxon>Pseudomonadati</taxon>
        <taxon>Bacteroidota</taxon>
        <taxon>Sphingobacteriia</taxon>
        <taxon>Sphingobacteriales</taxon>
        <taxon>Sphingobacteriaceae</taxon>
        <taxon>Mucilaginibacter</taxon>
    </lineage>
</organism>
<dbReference type="Gene3D" id="1.10.390.10">
    <property type="entry name" value="Neutral Protease Domain 2"/>
    <property type="match status" value="1"/>
</dbReference>
<dbReference type="AlphaFoldDB" id="A0A316HAE0"/>
<dbReference type="InterPro" id="IPR027268">
    <property type="entry name" value="Peptidase_M4/M1_CTD_sf"/>
</dbReference>
<evidence type="ECO:0000313" key="2">
    <source>
        <dbReference type="EMBL" id="PWK77263.1"/>
    </source>
</evidence>
<name>A0A316HAE0_9SPHI</name>
<gene>
    <name evidence="2" type="ORF">LX99_03074</name>
</gene>
<evidence type="ECO:0000313" key="3">
    <source>
        <dbReference type="Proteomes" id="UP000245678"/>
    </source>
</evidence>
<dbReference type="InterPro" id="IPR014782">
    <property type="entry name" value="Peptidase_M1_dom"/>
</dbReference>
<dbReference type="GO" id="GO:0008237">
    <property type="term" value="F:metallopeptidase activity"/>
    <property type="evidence" value="ECO:0007669"/>
    <property type="project" value="InterPro"/>
</dbReference>
<proteinExistence type="predicted"/>
<dbReference type="Proteomes" id="UP000245678">
    <property type="component" value="Unassembled WGS sequence"/>
</dbReference>
<protein>
    <submittedName>
        <fullName evidence="2">Peptidase M1-like protein</fullName>
    </submittedName>
</protein>
<evidence type="ECO:0000259" key="1">
    <source>
        <dbReference type="Pfam" id="PF01433"/>
    </source>
</evidence>
<comment type="caution">
    <text evidence="2">The sequence shown here is derived from an EMBL/GenBank/DDBJ whole genome shotgun (WGS) entry which is preliminary data.</text>
</comment>
<dbReference type="GO" id="GO:0008270">
    <property type="term" value="F:zinc ion binding"/>
    <property type="evidence" value="ECO:0007669"/>
    <property type="project" value="InterPro"/>
</dbReference>
<dbReference type="SUPFAM" id="SSF55486">
    <property type="entry name" value="Metalloproteases ('zincins'), catalytic domain"/>
    <property type="match status" value="1"/>
</dbReference>
<reference evidence="2 3" key="1">
    <citation type="submission" date="2018-05" db="EMBL/GenBank/DDBJ databases">
        <title>Genomic Encyclopedia of Archaeal and Bacterial Type Strains, Phase II (KMG-II): from individual species to whole genera.</title>
        <authorList>
            <person name="Goeker M."/>
        </authorList>
    </citation>
    <scope>NUCLEOTIDE SEQUENCE [LARGE SCALE GENOMIC DNA]</scope>
    <source>
        <strain evidence="2 3">DSM 19975</strain>
    </source>
</reference>
<feature type="domain" description="Peptidase M1 membrane alanine aminopeptidase" evidence="1">
    <location>
        <begin position="300"/>
        <end position="429"/>
    </location>
</feature>
<dbReference type="Pfam" id="PF01433">
    <property type="entry name" value="Peptidase_M1"/>
    <property type="match status" value="1"/>
</dbReference>
<dbReference type="EMBL" id="QGHA01000005">
    <property type="protein sequence ID" value="PWK77263.1"/>
    <property type="molecule type" value="Genomic_DNA"/>
</dbReference>
<sequence length="500" mass="57877">MQLNWEKTFHLIFKPGIVFLFLFSLTSPLAAQETQTDRSLYYQFSWDGKSSVLEVNLDYYGLKNTPTHFFYGMPEMGNQVNIFHSLKITGSTEDDLIRIDTNKREIIISHKDSGKKHLHYTIDGSLTSPAKHNNANEQFRPQIAKGCFYSLSFNIFLKADSSVFKNIVYRWTRLPSKTRYFSSAAPASEPVNNVKLKIADWDKVYIAIENKLQTTTYPIGEKIYYAVTSGRDTTNDMQKCLKPFFQQFLPAIADFWNDKERGYYFLSVLPFLNSGKDSHTGVGLYNGFSMRYNGRYDTVKMETIAHEISHRWIGNKLTIQGTGMEYAWFEEGFNDYVDTYILAKTGMLSAEQFADYVNKTLSAFYQNPVREAKADSITKYFWKNGNYERLPYQKGFIYAFYLDNQIRINSAGKYTLRDFLLRLLAKRNTLSTDITINDFTEASSSFLPKSKVEEEVSRYMQNGQLLDFHSARLIDAYQINFKDGIPFITLTQRIPLSQVL</sequence>
<accession>A0A316HAE0</accession>
<keyword evidence="3" id="KW-1185">Reference proteome</keyword>